<accession>A0A090T0S5</accession>
<sequence>MESLGRQATPQQIATTANTHHCDSIAFTYNDPVIFLEYAVDTAMACKELTSIP</sequence>
<protein>
    <submittedName>
        <fullName evidence="1">Radical SAM pyruvate-formate lyase-activating enzyme like</fullName>
    </submittedName>
</protein>
<name>A0A090T0S5_9VIBR</name>
<dbReference type="EMBL" id="BBMT01000003">
    <property type="protein sequence ID" value="GAL33511.1"/>
    <property type="molecule type" value="Genomic_DNA"/>
</dbReference>
<organism evidence="1 2">
    <name type="scientific">Vibrio maritimus</name>
    <dbReference type="NCBI Taxonomy" id="990268"/>
    <lineage>
        <taxon>Bacteria</taxon>
        <taxon>Pseudomonadati</taxon>
        <taxon>Pseudomonadota</taxon>
        <taxon>Gammaproteobacteria</taxon>
        <taxon>Vibrionales</taxon>
        <taxon>Vibrionaceae</taxon>
        <taxon>Vibrio</taxon>
    </lineage>
</organism>
<gene>
    <name evidence="1" type="ORF">JCM19240_2207</name>
</gene>
<keyword evidence="2" id="KW-1185">Reference proteome</keyword>
<comment type="caution">
    <text evidence="1">The sequence shown here is derived from an EMBL/GenBank/DDBJ whole genome shotgun (WGS) entry which is preliminary data.</text>
</comment>
<dbReference type="AlphaFoldDB" id="A0A090T0S5"/>
<keyword evidence="1" id="KW-0456">Lyase</keyword>
<evidence type="ECO:0000313" key="1">
    <source>
        <dbReference type="EMBL" id="GAL33511.1"/>
    </source>
</evidence>
<dbReference type="Proteomes" id="UP000029224">
    <property type="component" value="Unassembled WGS sequence"/>
</dbReference>
<evidence type="ECO:0000313" key="2">
    <source>
        <dbReference type="Proteomes" id="UP000029224"/>
    </source>
</evidence>
<keyword evidence="1" id="KW-0670">Pyruvate</keyword>
<reference evidence="1 2" key="2">
    <citation type="submission" date="2014-09" db="EMBL/GenBank/DDBJ databases">
        <authorList>
            <consortium name="NBRP consortium"/>
            <person name="Sawabe T."/>
            <person name="Meirelles P."/>
            <person name="Nakanishi M."/>
            <person name="Sayaka M."/>
            <person name="Hattori M."/>
            <person name="Ohkuma M."/>
        </authorList>
    </citation>
    <scope>NUCLEOTIDE SEQUENCE [LARGE SCALE GENOMIC DNA]</scope>
    <source>
        <strain evidence="1 2">JCM 19240</strain>
    </source>
</reference>
<reference evidence="1 2" key="1">
    <citation type="submission" date="2014-09" db="EMBL/GenBank/DDBJ databases">
        <title>Vibrio maritimus JCM 19240. (C210) whole genome shotgun sequence.</title>
        <authorList>
            <person name="Sawabe T."/>
            <person name="Meirelles P."/>
            <person name="Nakanishi M."/>
            <person name="Sayaka M."/>
            <person name="Hattori M."/>
            <person name="Ohkuma M."/>
        </authorList>
    </citation>
    <scope>NUCLEOTIDE SEQUENCE [LARGE SCALE GENOMIC DNA]</scope>
    <source>
        <strain evidence="1 2">JCM 19240</strain>
    </source>
</reference>
<proteinExistence type="predicted"/>
<dbReference type="GO" id="GO:0016829">
    <property type="term" value="F:lyase activity"/>
    <property type="evidence" value="ECO:0007669"/>
    <property type="project" value="UniProtKB-KW"/>
</dbReference>